<proteinExistence type="predicted"/>
<evidence type="ECO:0000313" key="2">
    <source>
        <dbReference type="Proteomes" id="UP001054837"/>
    </source>
</evidence>
<protein>
    <submittedName>
        <fullName evidence="1">Uncharacterized protein</fullName>
    </submittedName>
</protein>
<dbReference type="AlphaFoldDB" id="A0AAV4SLR1"/>
<organism evidence="1 2">
    <name type="scientific">Caerostris darwini</name>
    <dbReference type="NCBI Taxonomy" id="1538125"/>
    <lineage>
        <taxon>Eukaryota</taxon>
        <taxon>Metazoa</taxon>
        <taxon>Ecdysozoa</taxon>
        <taxon>Arthropoda</taxon>
        <taxon>Chelicerata</taxon>
        <taxon>Arachnida</taxon>
        <taxon>Araneae</taxon>
        <taxon>Araneomorphae</taxon>
        <taxon>Entelegynae</taxon>
        <taxon>Araneoidea</taxon>
        <taxon>Araneidae</taxon>
        <taxon>Caerostris</taxon>
    </lineage>
</organism>
<accession>A0AAV4SLR1</accession>
<keyword evidence="2" id="KW-1185">Reference proteome</keyword>
<comment type="caution">
    <text evidence="1">The sequence shown here is derived from an EMBL/GenBank/DDBJ whole genome shotgun (WGS) entry which is preliminary data.</text>
</comment>
<dbReference type="EMBL" id="BPLQ01008165">
    <property type="protein sequence ID" value="GIY35378.1"/>
    <property type="molecule type" value="Genomic_DNA"/>
</dbReference>
<evidence type="ECO:0000313" key="1">
    <source>
        <dbReference type="EMBL" id="GIY35378.1"/>
    </source>
</evidence>
<name>A0AAV4SLR1_9ARAC</name>
<dbReference type="Proteomes" id="UP001054837">
    <property type="component" value="Unassembled WGS sequence"/>
</dbReference>
<gene>
    <name evidence="1" type="ORF">CDAR_446111</name>
</gene>
<sequence length="123" mass="13951">MLPLVSDNFTSLGGIAFGSTPITRHDYYPRAGNSALFEAGIDEPRFMQAEKDMSSLKKNAYSVHEREKVEVKTAWKRLYLRFLALAYVPEKFVDHFTIRPLLQPGNDIESVAFEEVNILLPSS</sequence>
<reference evidence="1 2" key="1">
    <citation type="submission" date="2021-06" db="EMBL/GenBank/DDBJ databases">
        <title>Caerostris darwini draft genome.</title>
        <authorList>
            <person name="Kono N."/>
            <person name="Arakawa K."/>
        </authorList>
    </citation>
    <scope>NUCLEOTIDE SEQUENCE [LARGE SCALE GENOMIC DNA]</scope>
</reference>